<dbReference type="GO" id="GO:0000731">
    <property type="term" value="P:DNA synthesis involved in DNA repair"/>
    <property type="evidence" value="ECO:0007669"/>
    <property type="project" value="TreeGrafter"/>
</dbReference>
<sequence>MRNRTFKQKIKSADNGDVLSQFELFQLYSDDENKELSDKYLSMSREAIRQRKLTIKELYLTDFRKFRELRVDLSEHLIVLIGDNGAGKSSILEAIAKNLSWLRGTILQDDRSARRLLDQDVNVDSEYGYAEARVTLWFDQQQLQQYESSLAKTKSGVEKRKDSKLYEIRALGDLYRVINARQEINLPLLMFYSVKRTTESPQLTYSEEKTGNLESRFDAYENALTGTAGIADFVKWFLPLSNLVDSEEKNRKFIELKEEINALENLLASTADKDKKLTVTRMLEQKRVTFREFNDGLLTGNNFTFQLEVITEAIKSLLPGFSQVFVDRSSGKASVCVMVYGKKLHINQLSDGQQMILGLTGDLARRLTMLNPLLDDFNDKTPLNGQGIVLIDEIELHLHPKWQQTFLLNLQKAFKNIQFIVTTHSPQALSTVDKNSIRILDNEQGAVKPVFQTKGVMSSDILEQIMGTFSVPQIEETIKLETLHGLIQENKFETSTAKKLFDDLKRHFGKYHPEIQKLESEVKLNKLKDKIRLKRSR</sequence>
<feature type="coiled-coil region" evidence="1">
    <location>
        <begin position="246"/>
        <end position="273"/>
    </location>
</feature>
<keyword evidence="1" id="KW-0175">Coiled coil</keyword>
<evidence type="ECO:0000259" key="2">
    <source>
        <dbReference type="SMART" id="SM00382"/>
    </source>
</evidence>
<dbReference type="InterPro" id="IPR027417">
    <property type="entry name" value="P-loop_NTPase"/>
</dbReference>
<dbReference type="AlphaFoldDB" id="A0A6S6SAV8"/>
<dbReference type="InterPro" id="IPR053498">
    <property type="entry name" value="Retron_ATPase"/>
</dbReference>
<dbReference type="EMBL" id="CACVAY010000001">
    <property type="protein sequence ID" value="CAA6800082.1"/>
    <property type="molecule type" value="Genomic_DNA"/>
</dbReference>
<dbReference type="NCBIfam" id="NF041760">
    <property type="entry name" value="PtuA"/>
    <property type="match status" value="1"/>
</dbReference>
<protein>
    <recommendedName>
        <fullName evidence="2">AAA+ ATPase domain-containing protein</fullName>
    </recommendedName>
</protein>
<dbReference type="InterPro" id="IPR041685">
    <property type="entry name" value="AAA_GajA/Old/RecF-like"/>
</dbReference>
<dbReference type="SMART" id="SM00382">
    <property type="entry name" value="AAA"/>
    <property type="match status" value="1"/>
</dbReference>
<accession>A0A6S6SAV8</accession>
<dbReference type="SUPFAM" id="SSF52540">
    <property type="entry name" value="P-loop containing nucleoside triphosphate hydrolases"/>
    <property type="match status" value="1"/>
</dbReference>
<dbReference type="InterPro" id="IPR003593">
    <property type="entry name" value="AAA+_ATPase"/>
</dbReference>
<reference evidence="3" key="1">
    <citation type="submission" date="2020-01" db="EMBL/GenBank/DDBJ databases">
        <authorList>
            <person name="Meier V. D."/>
            <person name="Meier V D."/>
        </authorList>
    </citation>
    <scope>NUCLEOTIDE SEQUENCE</scope>
    <source>
        <strain evidence="3">HLG_WM_MAG_07</strain>
    </source>
</reference>
<dbReference type="GO" id="GO:0006302">
    <property type="term" value="P:double-strand break repair"/>
    <property type="evidence" value="ECO:0007669"/>
    <property type="project" value="TreeGrafter"/>
</dbReference>
<proteinExistence type="predicted"/>
<dbReference type="Gene3D" id="3.40.50.300">
    <property type="entry name" value="P-loop containing nucleotide triphosphate hydrolases"/>
    <property type="match status" value="1"/>
</dbReference>
<evidence type="ECO:0000313" key="3">
    <source>
        <dbReference type="EMBL" id="CAA6800082.1"/>
    </source>
</evidence>
<name>A0A6S6SAV8_9GAMM</name>
<evidence type="ECO:0000256" key="1">
    <source>
        <dbReference type="SAM" id="Coils"/>
    </source>
</evidence>
<organism evidence="3">
    <name type="scientific">uncultured Thiotrichaceae bacterium</name>
    <dbReference type="NCBI Taxonomy" id="298394"/>
    <lineage>
        <taxon>Bacteria</taxon>
        <taxon>Pseudomonadati</taxon>
        <taxon>Pseudomonadota</taxon>
        <taxon>Gammaproteobacteria</taxon>
        <taxon>Thiotrichales</taxon>
        <taxon>Thiotrichaceae</taxon>
        <taxon>environmental samples</taxon>
    </lineage>
</organism>
<gene>
    <name evidence="3" type="ORF">HELGO_WM27711</name>
</gene>
<dbReference type="PANTHER" id="PTHR32182">
    <property type="entry name" value="DNA REPLICATION AND REPAIR PROTEIN RECF"/>
    <property type="match status" value="1"/>
</dbReference>
<feature type="domain" description="AAA+ ATPase" evidence="2">
    <location>
        <begin position="74"/>
        <end position="450"/>
    </location>
</feature>
<dbReference type="PANTHER" id="PTHR32182:SF23">
    <property type="entry name" value="ATP BINDING PROTEIN"/>
    <property type="match status" value="1"/>
</dbReference>
<dbReference type="Pfam" id="PF13175">
    <property type="entry name" value="AAA_15"/>
    <property type="match status" value="1"/>
</dbReference>